<sequence length="55" mass="6824">MAFHVPFQHFNFCPLAFMAAWQFEQYNRIVQRISNNQKIWELDLTMLQQICWFNQ</sequence>
<keyword evidence="2" id="KW-1185">Reference proteome</keyword>
<reference evidence="1" key="1">
    <citation type="submission" date="2013-11" db="EMBL/GenBank/DDBJ databases">
        <title>Genome sequence of the fusiform rust pathogen reveals effectors for host alternation and coevolution with pine.</title>
        <authorList>
            <consortium name="DOE Joint Genome Institute"/>
            <person name="Smith K."/>
            <person name="Pendleton A."/>
            <person name="Kubisiak T."/>
            <person name="Anderson C."/>
            <person name="Salamov A."/>
            <person name="Aerts A."/>
            <person name="Riley R."/>
            <person name="Clum A."/>
            <person name="Lindquist E."/>
            <person name="Ence D."/>
            <person name="Campbell M."/>
            <person name="Kronenberg Z."/>
            <person name="Feau N."/>
            <person name="Dhillon B."/>
            <person name="Hamelin R."/>
            <person name="Burleigh J."/>
            <person name="Smith J."/>
            <person name="Yandell M."/>
            <person name="Nelson C."/>
            <person name="Grigoriev I."/>
            <person name="Davis J."/>
        </authorList>
    </citation>
    <scope>NUCLEOTIDE SEQUENCE</scope>
    <source>
        <strain evidence="1">G11</strain>
    </source>
</reference>
<dbReference type="AlphaFoldDB" id="A0A9P6N5I0"/>
<dbReference type="OrthoDB" id="2507524at2759"/>
<evidence type="ECO:0000313" key="1">
    <source>
        <dbReference type="EMBL" id="KAG0138912.1"/>
    </source>
</evidence>
<dbReference type="Proteomes" id="UP000886653">
    <property type="component" value="Unassembled WGS sequence"/>
</dbReference>
<protein>
    <submittedName>
        <fullName evidence="1">Uncharacterized protein</fullName>
    </submittedName>
</protein>
<comment type="caution">
    <text evidence="1">The sequence shown here is derived from an EMBL/GenBank/DDBJ whole genome shotgun (WGS) entry which is preliminary data.</text>
</comment>
<evidence type="ECO:0000313" key="2">
    <source>
        <dbReference type="Proteomes" id="UP000886653"/>
    </source>
</evidence>
<accession>A0A9P6N5I0</accession>
<dbReference type="EMBL" id="MU168229">
    <property type="protein sequence ID" value="KAG0138912.1"/>
    <property type="molecule type" value="Genomic_DNA"/>
</dbReference>
<name>A0A9P6N5I0_9BASI</name>
<proteinExistence type="predicted"/>
<organism evidence="1 2">
    <name type="scientific">Cronartium quercuum f. sp. fusiforme G11</name>
    <dbReference type="NCBI Taxonomy" id="708437"/>
    <lineage>
        <taxon>Eukaryota</taxon>
        <taxon>Fungi</taxon>
        <taxon>Dikarya</taxon>
        <taxon>Basidiomycota</taxon>
        <taxon>Pucciniomycotina</taxon>
        <taxon>Pucciniomycetes</taxon>
        <taxon>Pucciniales</taxon>
        <taxon>Coleosporiaceae</taxon>
        <taxon>Cronartium</taxon>
    </lineage>
</organism>
<gene>
    <name evidence="1" type="ORF">CROQUDRAFT_55503</name>
</gene>